<feature type="region of interest" description="Disordered" evidence="5">
    <location>
        <begin position="248"/>
        <end position="267"/>
    </location>
</feature>
<evidence type="ECO:0000256" key="4">
    <source>
        <dbReference type="ARBA" id="ARBA00023136"/>
    </source>
</evidence>
<evidence type="ECO:0000313" key="7">
    <source>
        <dbReference type="Proteomes" id="UP000294929"/>
    </source>
</evidence>
<evidence type="ECO:0000256" key="2">
    <source>
        <dbReference type="ARBA" id="ARBA00022692"/>
    </source>
</evidence>
<sequence>MIIRRIARPLLATAFIGQGVETLLNIDSGAEAVRPALDGLKDMPDPVARNVPSNAVAVAQATAAAQVAGGLLLATGRIPRVASAVLAATVIPANLGHHMFWAEDDPEAKAAKRRGFLSDLSLLGGLILASADTAGKPSLGWRGRRAAQRAAEALSSTVPSRTEIALARMPELGEKVGHGVQTGFEHGRELAGVAREKLEDGLEKAAPYAESAYRRASARASELADTLGDGLEKAAPYAESAYRKASSRASELADSAVTTAKKAKARA</sequence>
<accession>A0A4R5WIE2</accession>
<dbReference type="EMBL" id="SDLO01000008">
    <property type="protein sequence ID" value="TDK89530.1"/>
    <property type="molecule type" value="Genomic_DNA"/>
</dbReference>
<evidence type="ECO:0000256" key="5">
    <source>
        <dbReference type="SAM" id="MobiDB-lite"/>
    </source>
</evidence>
<proteinExistence type="predicted"/>
<dbReference type="Pfam" id="PF07681">
    <property type="entry name" value="DoxX"/>
    <property type="match status" value="1"/>
</dbReference>
<dbReference type="AlphaFoldDB" id="A0A4R5WIE2"/>
<dbReference type="InterPro" id="IPR032808">
    <property type="entry name" value="DoxX"/>
</dbReference>
<organism evidence="6 7">
    <name type="scientific">Mycolicibacterium mucogenicum</name>
    <name type="common">Mycobacterium mucogenicum</name>
    <dbReference type="NCBI Taxonomy" id="56689"/>
    <lineage>
        <taxon>Bacteria</taxon>
        <taxon>Bacillati</taxon>
        <taxon>Actinomycetota</taxon>
        <taxon>Actinomycetes</taxon>
        <taxon>Mycobacteriales</taxon>
        <taxon>Mycobacteriaceae</taxon>
        <taxon>Mycolicibacterium</taxon>
    </lineage>
</organism>
<keyword evidence="3" id="KW-1133">Transmembrane helix</keyword>
<name>A0A4R5WIE2_MYCMU</name>
<dbReference type="GO" id="GO:0016020">
    <property type="term" value="C:membrane"/>
    <property type="evidence" value="ECO:0007669"/>
    <property type="project" value="UniProtKB-SubCell"/>
</dbReference>
<gene>
    <name evidence="6" type="ORF">EUA03_12095</name>
</gene>
<evidence type="ECO:0000256" key="1">
    <source>
        <dbReference type="ARBA" id="ARBA00004141"/>
    </source>
</evidence>
<keyword evidence="2" id="KW-0812">Transmembrane</keyword>
<keyword evidence="4" id="KW-0472">Membrane</keyword>
<reference evidence="6 7" key="1">
    <citation type="submission" date="2019-01" db="EMBL/GenBank/DDBJ databases">
        <title>High-quality-draft genome sequences of five non-tuberculosis mycobacteriaceae isolated from a nosocomial environment.</title>
        <authorList>
            <person name="Tiago I."/>
            <person name="Alarico S."/>
            <person name="Pereira S.G."/>
            <person name="Coelho C."/>
            <person name="Maranha A."/>
            <person name="Empadinhas N."/>
        </authorList>
    </citation>
    <scope>NUCLEOTIDE SEQUENCE [LARGE SCALE GENOMIC DNA]</scope>
    <source>
        <strain evidence="6 7">24AIII</strain>
    </source>
</reference>
<evidence type="ECO:0000313" key="6">
    <source>
        <dbReference type="EMBL" id="TDK89530.1"/>
    </source>
</evidence>
<dbReference type="RefSeq" id="WP_133426720.1">
    <property type="nucleotide sequence ID" value="NZ_JAPMJT010000004.1"/>
</dbReference>
<evidence type="ECO:0000256" key="3">
    <source>
        <dbReference type="ARBA" id="ARBA00022989"/>
    </source>
</evidence>
<comment type="subcellular location">
    <subcellularLocation>
        <location evidence="1">Membrane</location>
        <topology evidence="1">Multi-pass membrane protein</topology>
    </subcellularLocation>
</comment>
<dbReference type="Proteomes" id="UP000294929">
    <property type="component" value="Unassembled WGS sequence"/>
</dbReference>
<protein>
    <submittedName>
        <fullName evidence="6">DoxX family protein</fullName>
    </submittedName>
</protein>
<comment type="caution">
    <text evidence="6">The sequence shown here is derived from an EMBL/GenBank/DDBJ whole genome shotgun (WGS) entry which is preliminary data.</text>
</comment>